<evidence type="ECO:0000313" key="2">
    <source>
        <dbReference type="Proteomes" id="UP000515915"/>
    </source>
</evidence>
<dbReference type="Proteomes" id="UP000515915">
    <property type="component" value="Segment"/>
</dbReference>
<name>A0A7G8AKE6_9CAUD</name>
<reference evidence="1 2" key="1">
    <citation type="submission" date="2020-06" db="EMBL/GenBank/DDBJ databases">
        <authorList>
            <person name="Connerton I.F."/>
        </authorList>
    </citation>
    <scope>NUCLEOTIDE SEQUENCE [LARGE SCALE GENOMIC DNA]</scope>
</reference>
<evidence type="ECO:0000313" key="1">
    <source>
        <dbReference type="EMBL" id="QNI20391.1"/>
    </source>
</evidence>
<dbReference type="Pfam" id="PF13384">
    <property type="entry name" value="HTH_23"/>
    <property type="match status" value="1"/>
</dbReference>
<dbReference type="EMBL" id="MT700412">
    <property type="protein sequence ID" value="QNI20391.1"/>
    <property type="molecule type" value="Genomic_DNA"/>
</dbReference>
<dbReference type="Gene3D" id="1.10.10.60">
    <property type="entry name" value="Homeodomain-like"/>
    <property type="match status" value="1"/>
</dbReference>
<organism evidence="1 2">
    <name type="scientific">Bacillus phage 1_ICo-2020</name>
    <dbReference type="NCBI Taxonomy" id="2759272"/>
    <lineage>
        <taxon>Viruses</taxon>
        <taxon>Duplodnaviria</taxon>
        <taxon>Heunggongvirae</taxon>
        <taxon>Uroviricota</taxon>
        <taxon>Caudoviricetes</taxon>
        <taxon>Ehrlichviridae</taxon>
        <taxon>Suttonboningtonvirus</taxon>
        <taxon>Suttonboningtonvirus sv1ICo2020</taxon>
    </lineage>
</organism>
<proteinExistence type="predicted"/>
<protein>
    <submittedName>
        <fullName evidence="1">Transcriptional reulatory protein</fullName>
    </submittedName>
</protein>
<accession>A0A7G8AKE6</accession>
<sequence length="102" mass="12088">MRNNVIVETILHRHKRMDEAPKFDFSYKNPHILAALYYCEGLSTTQIAEHLGCHKRTIRRYMNYFAMPRFTKHFSQLVRHHGIDGARQIQDPEFGELGAWND</sequence>
<keyword evidence="2" id="KW-1185">Reference proteome</keyword>
<dbReference type="SUPFAM" id="SSF46785">
    <property type="entry name" value="Winged helix' DNA-binding domain"/>
    <property type="match status" value="1"/>
</dbReference>
<dbReference type="InterPro" id="IPR036390">
    <property type="entry name" value="WH_DNA-bd_sf"/>
</dbReference>